<dbReference type="EMBL" id="FTOE01000001">
    <property type="protein sequence ID" value="SIS42195.1"/>
    <property type="molecule type" value="Genomic_DNA"/>
</dbReference>
<dbReference type="Gene3D" id="3.30.830.10">
    <property type="entry name" value="Metalloenzyme, LuxS/M16 peptidase-like"/>
    <property type="match status" value="1"/>
</dbReference>
<evidence type="ECO:0000313" key="2">
    <source>
        <dbReference type="EMBL" id="SIS42195.1"/>
    </source>
</evidence>
<dbReference type="STRING" id="619304.SAMN05421760_101342"/>
<dbReference type="AlphaFoldDB" id="A0A1N7IYM7"/>
<evidence type="ECO:0000313" key="3">
    <source>
        <dbReference type="Proteomes" id="UP000185999"/>
    </source>
</evidence>
<reference evidence="3" key="1">
    <citation type="submission" date="2017-01" db="EMBL/GenBank/DDBJ databases">
        <authorList>
            <person name="Varghese N."/>
            <person name="Submissions S."/>
        </authorList>
    </citation>
    <scope>NUCLEOTIDE SEQUENCE [LARGE SCALE GENOMIC DNA]</scope>
    <source>
        <strain evidence="3">DSM 22306</strain>
    </source>
</reference>
<keyword evidence="3" id="KW-1185">Reference proteome</keyword>
<accession>A0A1N7IYM7</accession>
<dbReference type="GO" id="GO:0046872">
    <property type="term" value="F:metal ion binding"/>
    <property type="evidence" value="ECO:0007669"/>
    <property type="project" value="InterPro"/>
</dbReference>
<dbReference type="RefSeq" id="WP_054342551.1">
    <property type="nucleotide sequence ID" value="NZ_FTOE01000001.1"/>
</dbReference>
<gene>
    <name evidence="2" type="ORF">SAMN05421760_101342</name>
</gene>
<organism evidence="2 3">
    <name type="scientific">Neptunomonas antarctica</name>
    <dbReference type="NCBI Taxonomy" id="619304"/>
    <lineage>
        <taxon>Bacteria</taxon>
        <taxon>Pseudomonadati</taxon>
        <taxon>Pseudomonadota</taxon>
        <taxon>Gammaproteobacteria</taxon>
        <taxon>Oceanospirillales</taxon>
        <taxon>Oceanospirillaceae</taxon>
        <taxon>Neptunomonas</taxon>
    </lineage>
</organism>
<dbReference type="OrthoDB" id="6116764at2"/>
<name>A0A1N7IYM7_9GAMM</name>
<proteinExistence type="predicted"/>
<keyword evidence="1" id="KW-0472">Membrane</keyword>
<evidence type="ECO:0008006" key="4">
    <source>
        <dbReference type="Google" id="ProtNLM"/>
    </source>
</evidence>
<dbReference type="SUPFAM" id="SSF63411">
    <property type="entry name" value="LuxS/MPP-like metallohydrolase"/>
    <property type="match status" value="1"/>
</dbReference>
<sequence length="406" mass="46240">MDQPRQPVFNRTYLKILPWIVAIVIVLLTANNQNNTSYLPETLHENWIFLSIDDATTKQQLKLMYPLTPAYTEQQTQQRIALQTALTDASKMQESLTTEWHDDKLILSLTADHIDVKTFNFNTLLSQLITTAKNNYPAALQRATAERYLALNNIETLALSTMKTQLLASQPPAFREPSHISSLFYQRPTALIILKKKNDSLTTFISGQLKAQYPTTTESHIAALPSESINSASLTANPLVNLQHRSNTHLYLIGQPISMDANNLNRTLAFRYINQALQPLIEKNNATYHLMLKPFLPVGYAALVITRNSPLQDKLPGNLQDYLLEHFNTQLLEQIKTDLISQYETQLADPEYRANLLARQLFYKDKFQSVDEFRDTLADITATRIKTQIHQLFDPAHAIIVRITPP</sequence>
<protein>
    <recommendedName>
        <fullName evidence="4">Insulinase (Peptidase family M16)</fullName>
    </recommendedName>
</protein>
<keyword evidence="1" id="KW-1133">Transmembrane helix</keyword>
<evidence type="ECO:0000256" key="1">
    <source>
        <dbReference type="SAM" id="Phobius"/>
    </source>
</evidence>
<dbReference type="InterPro" id="IPR011249">
    <property type="entry name" value="Metalloenz_LuxS/M16"/>
</dbReference>
<keyword evidence="1" id="KW-0812">Transmembrane</keyword>
<dbReference type="Proteomes" id="UP000185999">
    <property type="component" value="Unassembled WGS sequence"/>
</dbReference>
<feature type="transmembrane region" description="Helical" evidence="1">
    <location>
        <begin position="12"/>
        <end position="30"/>
    </location>
</feature>